<evidence type="ECO:0000313" key="1">
    <source>
        <dbReference type="EMBL" id="BAV94637.1"/>
    </source>
</evidence>
<sequence length="1111" mass="117819">MKKNYFVKSIIFSFVLLSVIIFSCDKKNIIEDDLNICIESFSLLDSENAGKKLESNIDCQINAQEHTISLTVPHTAVLDGLKFNITPCEGTTIYPASGEAVDFEAVVEEATTEDVSEGSAEETSKKPSTQRYKKVFTVTKGDKSQDYTVYITKALASYCSISSFELKKTENDGKIFADREGVISETDNTITLNVSDAAILDEIKPTIAHTGASITSGELVSTTENSITTTTVNYTVTAADEKTTKVYKVSYIKDLSSNNKISVFSFTKDTTNNTGLKLTRSSAGARTADVTITNNTDSAAGTIAVKVSNAADVTALTPTITKHASATISPEIAAHNYADTKTYTITAEDGQTREYTVSVSKTLSNDKGITSFTLRDSENSSKSFGGTDYSAASMPVTTGDSDVTVNIAKMPHTVILTDIKPTIELSVSATVSPASEEAQNFVRGTAVVYTVTAQDGTTRRYNVIIGALSNVAEITSFKIKQEDNTDSSKVRLTSGTEVSGIISSNGSIHKIDISLDGEGDTSVNLKPEITLSPGATVSPASKAETEFTYGTAVVYTVTAEDGQTTKQYSVTVESSNSKMKSFKFKQSDNSGKKIVQDVEGAIDHSAKTVTVKVPYNTDVTALIPEMVLYNRASVSPVATTTEQNFGSGVKYIVTAQDGKNKTEYTVNVTKEAEPKITDFTFSDTSKNLGTPVVEIKNGDQGSAGEIIVKVPHNADLTGLTPTVTTSSGATVYKGTGTEAANTPNNFDNSHSTPKEYSVVDSAGGRKVYNVRVYKEPAITEFKFEKSQNNSDGGFPDGKTYTAESSAIIQGNLLQNGTIAITVANTVNVTNLKASITGDNISASPTTIDIAFGSSPTSGSTYSKTIKVANKDLTSFEKEYTVTLTKEAAPVLSSFKITAAESKGIAAEVIGEITQPVSGNNTGTIKLKFEHKVANHSNEIDLTGLTPTIEPNNNGYTVSPTSGQEISGDISTRGNKITLTTTLGSTSEYTVTAVKGPFISSFKFGKDTSGNTGKNLGATDVEGVIDHANNTIKLELPKDVTMDTGASPNTVTLTPTIEVGGDNCTAGTSNAITSGNEYSFTPDGNTSVTYTVKNSTDTSFTKRYTVTVTKAS</sequence>
<protein>
    <submittedName>
        <fullName evidence="1">Pkd domain containing protein</fullName>
    </submittedName>
</protein>
<dbReference type="AlphaFoldDB" id="A0A1J1E118"/>
<dbReference type="Gene3D" id="2.60.40.2340">
    <property type="match status" value="8"/>
</dbReference>
<organism evidence="1 2">
    <name type="scientific">Ichthyobacterium seriolicida</name>
    <dbReference type="NCBI Taxonomy" id="242600"/>
    <lineage>
        <taxon>Bacteria</taxon>
        <taxon>Pseudomonadati</taxon>
        <taxon>Bacteroidota</taxon>
        <taxon>Flavobacteriia</taxon>
        <taxon>Flavobacteriales</taxon>
        <taxon>Ichthyobacteriaceae</taxon>
        <taxon>Ichthyobacterium</taxon>
    </lineage>
</organism>
<accession>A0A1J1E118</accession>
<dbReference type="EMBL" id="AP014564">
    <property type="protein sequence ID" value="BAV94637.1"/>
    <property type="molecule type" value="Genomic_DNA"/>
</dbReference>
<evidence type="ECO:0000313" key="2">
    <source>
        <dbReference type="Proteomes" id="UP000243197"/>
    </source>
</evidence>
<dbReference type="PROSITE" id="PS51257">
    <property type="entry name" value="PROKAR_LIPOPROTEIN"/>
    <property type="match status" value="1"/>
</dbReference>
<reference evidence="1 2" key="1">
    <citation type="submission" date="2014-03" db="EMBL/GenBank/DDBJ databases">
        <title>complete genome sequence of Flavobacteriaceae bacterium JBKA-6.</title>
        <authorList>
            <person name="Takano T."/>
            <person name="Nakamura Y."/>
            <person name="Takuma S."/>
            <person name="Yasuike M."/>
            <person name="Matsuyama T."/>
            <person name="Sakai T."/>
            <person name="Fujiwara A."/>
            <person name="Kimoto K."/>
            <person name="Fukuda Y."/>
            <person name="Kondo H."/>
            <person name="Hirono I."/>
            <person name="Nakayasu C."/>
        </authorList>
    </citation>
    <scope>NUCLEOTIDE SEQUENCE [LARGE SCALE GENOMIC DNA]</scope>
    <source>
        <strain evidence="1 2">JBKA-6</strain>
    </source>
</reference>
<keyword evidence="2" id="KW-1185">Reference proteome</keyword>
<dbReference type="RefSeq" id="WP_096685797.1">
    <property type="nucleotide sequence ID" value="NZ_AP014564.1"/>
</dbReference>
<dbReference type="OrthoDB" id="713122at2"/>
<dbReference type="Proteomes" id="UP000243197">
    <property type="component" value="Chromosome"/>
</dbReference>
<name>A0A1J1E118_9FLAO</name>
<dbReference type="KEGG" id="ise:JBKA6_0624"/>
<gene>
    <name evidence="1" type="ORF">JBKA6_0624</name>
</gene>
<proteinExistence type="predicted"/>